<comment type="similarity">
    <text evidence="3">Belongs to the DapA family.</text>
</comment>
<dbReference type="EC" id="4.1.2.-" evidence="6"/>
<dbReference type="CDD" id="cd00408">
    <property type="entry name" value="DHDPS-like"/>
    <property type="match status" value="1"/>
</dbReference>
<evidence type="ECO:0000256" key="3">
    <source>
        <dbReference type="PIRNR" id="PIRNR001365"/>
    </source>
</evidence>
<organism evidence="6 7">
    <name type="scientific">Bythopirellula goksoeyrii</name>
    <dbReference type="NCBI Taxonomy" id="1400387"/>
    <lineage>
        <taxon>Bacteria</taxon>
        <taxon>Pseudomonadati</taxon>
        <taxon>Planctomycetota</taxon>
        <taxon>Planctomycetia</taxon>
        <taxon>Pirellulales</taxon>
        <taxon>Lacipirellulaceae</taxon>
        <taxon>Bythopirellula</taxon>
    </lineage>
</organism>
<dbReference type="PROSITE" id="PS00666">
    <property type="entry name" value="DHDPS_2"/>
    <property type="match status" value="1"/>
</dbReference>
<dbReference type="SMART" id="SM01130">
    <property type="entry name" value="DHDPS"/>
    <property type="match status" value="1"/>
</dbReference>
<keyword evidence="2" id="KW-0704">Schiff base</keyword>
<dbReference type="PANTHER" id="PTHR42849">
    <property type="entry name" value="N-ACETYLNEURAMINATE LYASE"/>
    <property type="match status" value="1"/>
</dbReference>
<dbReference type="PANTHER" id="PTHR42849:SF1">
    <property type="entry name" value="N-ACETYLNEURAMINATE LYASE"/>
    <property type="match status" value="1"/>
</dbReference>
<dbReference type="Proteomes" id="UP000323917">
    <property type="component" value="Chromosome"/>
</dbReference>
<keyword evidence="1 3" id="KW-0456">Lyase</keyword>
<dbReference type="KEGG" id="bgok:Pr1d_30570"/>
<evidence type="ECO:0000256" key="1">
    <source>
        <dbReference type="ARBA" id="ARBA00023239"/>
    </source>
</evidence>
<dbReference type="Pfam" id="PF00701">
    <property type="entry name" value="DHDPS"/>
    <property type="match status" value="1"/>
</dbReference>
<dbReference type="InterPro" id="IPR002220">
    <property type="entry name" value="DapA-like"/>
</dbReference>
<evidence type="ECO:0000313" key="7">
    <source>
        <dbReference type="Proteomes" id="UP000323917"/>
    </source>
</evidence>
<dbReference type="EMBL" id="CP042913">
    <property type="protein sequence ID" value="QEG35751.1"/>
    <property type="molecule type" value="Genomic_DNA"/>
</dbReference>
<evidence type="ECO:0000256" key="5">
    <source>
        <dbReference type="PIRSR" id="PIRSR001365-2"/>
    </source>
</evidence>
<dbReference type="GO" id="GO:0019262">
    <property type="term" value="P:N-acetylneuraminate catabolic process"/>
    <property type="evidence" value="ECO:0007669"/>
    <property type="project" value="TreeGrafter"/>
</dbReference>
<proteinExistence type="inferred from homology"/>
<evidence type="ECO:0000256" key="4">
    <source>
        <dbReference type="PIRSR" id="PIRSR001365-1"/>
    </source>
</evidence>
<evidence type="ECO:0000313" key="6">
    <source>
        <dbReference type="EMBL" id="QEG35751.1"/>
    </source>
</evidence>
<dbReference type="SUPFAM" id="SSF51569">
    <property type="entry name" value="Aldolase"/>
    <property type="match status" value="1"/>
</dbReference>
<feature type="active site" description="Proton donor/acceptor" evidence="4">
    <location>
        <position position="140"/>
    </location>
</feature>
<protein>
    <submittedName>
        <fullName evidence="6">Putative 2-keto-3-deoxy-galactonate aldolase YagE</fullName>
        <ecNumber evidence="6">4.1.2.-</ecNumber>
    </submittedName>
</protein>
<keyword evidence="7" id="KW-1185">Reference proteome</keyword>
<accession>A0A5B9QNQ7</accession>
<sequence length="319" mass="34407">MKTDPMRSDRGIVPPLVTPLTEKGRLDLVGLECLIEHVVAGGVHGLFILGTTGEGPSLCCEVRREMIRHTCRIARGRLPVYVGISDTAIIESVSLARFAADAGCDFVVVTPPYYFPVGQVELTAYFRQLLAELPLPTMLYNMPSVTGLSIDPETVRSLLDQEKVVGLKDSSGDLDYFKEILKIASVREDFSVMVGPEHLLAQTLALGGDGGVAGGANIWPSIFVDLYEASVSDESVDISPLNSYIVQLGEIYKVGPESITATIARTKMALSICQICTETTAPPILPTNSKERERISQILVQLGRIPGQSHAGIPQSQIA</sequence>
<dbReference type="AlphaFoldDB" id="A0A5B9QNQ7"/>
<dbReference type="InterPro" id="IPR013785">
    <property type="entry name" value="Aldolase_TIM"/>
</dbReference>
<dbReference type="PRINTS" id="PR00146">
    <property type="entry name" value="DHPICSNTHASE"/>
</dbReference>
<dbReference type="GO" id="GO:0005829">
    <property type="term" value="C:cytosol"/>
    <property type="evidence" value="ECO:0007669"/>
    <property type="project" value="TreeGrafter"/>
</dbReference>
<feature type="active site" description="Schiff-base intermediate with substrate" evidence="4">
    <location>
        <position position="168"/>
    </location>
</feature>
<dbReference type="Gene3D" id="3.20.20.70">
    <property type="entry name" value="Aldolase class I"/>
    <property type="match status" value="1"/>
</dbReference>
<feature type="binding site" evidence="5">
    <location>
        <position position="212"/>
    </location>
    <ligand>
        <name>pyruvate</name>
        <dbReference type="ChEBI" id="CHEBI:15361"/>
    </ligand>
</feature>
<gene>
    <name evidence="6" type="primary">yagE</name>
    <name evidence="6" type="ORF">Pr1d_30570</name>
</gene>
<name>A0A5B9QNQ7_9BACT</name>
<reference evidence="6 7" key="1">
    <citation type="submission" date="2019-08" db="EMBL/GenBank/DDBJ databases">
        <title>Deep-cultivation of Planctomycetes and their phenomic and genomic characterization uncovers novel biology.</title>
        <authorList>
            <person name="Wiegand S."/>
            <person name="Jogler M."/>
            <person name="Boedeker C."/>
            <person name="Pinto D."/>
            <person name="Vollmers J."/>
            <person name="Rivas-Marin E."/>
            <person name="Kohn T."/>
            <person name="Peeters S.H."/>
            <person name="Heuer A."/>
            <person name="Rast P."/>
            <person name="Oberbeckmann S."/>
            <person name="Bunk B."/>
            <person name="Jeske O."/>
            <person name="Meyerdierks A."/>
            <person name="Storesund J.E."/>
            <person name="Kallscheuer N."/>
            <person name="Luecker S."/>
            <person name="Lage O.M."/>
            <person name="Pohl T."/>
            <person name="Merkel B.J."/>
            <person name="Hornburger P."/>
            <person name="Mueller R.-W."/>
            <person name="Bruemmer F."/>
            <person name="Labrenz M."/>
            <person name="Spormann A.M."/>
            <person name="Op den Camp H."/>
            <person name="Overmann J."/>
            <person name="Amann R."/>
            <person name="Jetten M.S.M."/>
            <person name="Mascher T."/>
            <person name="Medema M.H."/>
            <person name="Devos D.P."/>
            <person name="Kaster A.-K."/>
            <person name="Ovreas L."/>
            <person name="Rohde M."/>
            <person name="Galperin M.Y."/>
            <person name="Jogler C."/>
        </authorList>
    </citation>
    <scope>NUCLEOTIDE SEQUENCE [LARGE SCALE GENOMIC DNA]</scope>
    <source>
        <strain evidence="6 7">Pr1d</strain>
    </source>
</reference>
<evidence type="ECO:0000256" key="2">
    <source>
        <dbReference type="ARBA" id="ARBA00023270"/>
    </source>
</evidence>
<dbReference type="InterPro" id="IPR020625">
    <property type="entry name" value="Schiff_base-form_aldolases_AS"/>
</dbReference>
<feature type="binding site" evidence="5">
    <location>
        <position position="52"/>
    </location>
    <ligand>
        <name>pyruvate</name>
        <dbReference type="ChEBI" id="CHEBI:15361"/>
    </ligand>
</feature>
<dbReference type="PIRSF" id="PIRSF001365">
    <property type="entry name" value="DHDPS"/>
    <property type="match status" value="1"/>
</dbReference>
<dbReference type="GO" id="GO:0008747">
    <property type="term" value="F:N-acetylneuraminate lyase activity"/>
    <property type="evidence" value="ECO:0007669"/>
    <property type="project" value="TreeGrafter"/>
</dbReference>